<organism evidence="1 2">
    <name type="scientific">Lucilia cuprina</name>
    <name type="common">Green bottle fly</name>
    <name type="synonym">Australian sheep blowfly</name>
    <dbReference type="NCBI Taxonomy" id="7375"/>
    <lineage>
        <taxon>Eukaryota</taxon>
        <taxon>Metazoa</taxon>
        <taxon>Ecdysozoa</taxon>
        <taxon>Arthropoda</taxon>
        <taxon>Hexapoda</taxon>
        <taxon>Insecta</taxon>
        <taxon>Pterygota</taxon>
        <taxon>Neoptera</taxon>
        <taxon>Endopterygota</taxon>
        <taxon>Diptera</taxon>
        <taxon>Brachycera</taxon>
        <taxon>Muscomorpha</taxon>
        <taxon>Oestroidea</taxon>
        <taxon>Calliphoridae</taxon>
        <taxon>Luciliinae</taxon>
        <taxon>Lucilia</taxon>
    </lineage>
</organism>
<sequence length="160" mass="17576">MDSFRFFGRQKTSLRKKQSTYGTLVFIPTIKNDEGLLRLVDDGLNRLSRRLLPVVVMPPQVVCEPPTPVVRPPMPTLAPVPPPGNTTPPPLTYNSLIFNWALCDEVLQLLNRLLADGRLLKGATAGLGISNDGRGESLQTISANESMLAERCKALLSLRL</sequence>
<proteinExistence type="predicted"/>
<dbReference type="EMBL" id="JRES01000809">
    <property type="protein sequence ID" value="KNC28238.1"/>
    <property type="molecule type" value="Genomic_DNA"/>
</dbReference>
<name>A0A0L0C759_LUCCU</name>
<evidence type="ECO:0000313" key="1">
    <source>
        <dbReference type="EMBL" id="KNC28238.1"/>
    </source>
</evidence>
<evidence type="ECO:0000313" key="2">
    <source>
        <dbReference type="Proteomes" id="UP000037069"/>
    </source>
</evidence>
<comment type="caution">
    <text evidence="1">The sequence shown here is derived from an EMBL/GenBank/DDBJ whole genome shotgun (WGS) entry which is preliminary data.</text>
</comment>
<accession>A0A0L0C759</accession>
<dbReference type="Proteomes" id="UP000037069">
    <property type="component" value="Unassembled WGS sequence"/>
</dbReference>
<gene>
    <name evidence="1" type="ORF">FF38_14104</name>
</gene>
<protein>
    <submittedName>
        <fullName evidence="1">Uncharacterized protein</fullName>
    </submittedName>
</protein>
<reference evidence="1 2" key="1">
    <citation type="journal article" date="2015" name="Nat. Commun.">
        <title>Lucilia cuprina genome unlocks parasitic fly biology to underpin future interventions.</title>
        <authorList>
            <person name="Anstead C.A."/>
            <person name="Korhonen P.K."/>
            <person name="Young N.D."/>
            <person name="Hall R.S."/>
            <person name="Jex A.R."/>
            <person name="Murali S.C."/>
            <person name="Hughes D.S."/>
            <person name="Lee S.F."/>
            <person name="Perry T."/>
            <person name="Stroehlein A.J."/>
            <person name="Ansell B.R."/>
            <person name="Breugelmans B."/>
            <person name="Hofmann A."/>
            <person name="Qu J."/>
            <person name="Dugan S."/>
            <person name="Lee S.L."/>
            <person name="Chao H."/>
            <person name="Dinh H."/>
            <person name="Han Y."/>
            <person name="Doddapaneni H.V."/>
            <person name="Worley K.C."/>
            <person name="Muzny D.M."/>
            <person name="Ioannidis P."/>
            <person name="Waterhouse R.M."/>
            <person name="Zdobnov E.M."/>
            <person name="James P.J."/>
            <person name="Bagnall N.H."/>
            <person name="Kotze A.C."/>
            <person name="Gibbs R.A."/>
            <person name="Richards S."/>
            <person name="Batterham P."/>
            <person name="Gasser R.B."/>
        </authorList>
    </citation>
    <scope>NUCLEOTIDE SEQUENCE [LARGE SCALE GENOMIC DNA]</scope>
    <source>
        <strain evidence="1 2">LS</strain>
        <tissue evidence="1">Full body</tissue>
    </source>
</reference>
<dbReference type="AlphaFoldDB" id="A0A0L0C759"/>
<keyword evidence="2" id="KW-1185">Reference proteome</keyword>